<evidence type="ECO:0000256" key="1">
    <source>
        <dbReference type="ARBA" id="ARBA00004245"/>
    </source>
</evidence>
<evidence type="ECO:0000313" key="9">
    <source>
        <dbReference type="EMBL" id="KAH0577008.1"/>
    </source>
</evidence>
<dbReference type="PANTHER" id="PTHR19302">
    <property type="entry name" value="GAMMA TUBULIN COMPLEX PROTEIN"/>
    <property type="match status" value="1"/>
</dbReference>
<dbReference type="InterPro" id="IPR007259">
    <property type="entry name" value="GCP"/>
</dbReference>
<sequence length="776" mass="89387">MSDAPILSKYAQYLNKYKPDAQSTTSDYKKRLEELKKQIVSPVTQKNYIPQSKQQQLLTPASPINPSKLIMENQLQLDLKNIKKLQTQAQTQQQQAAAEEEIAQLQPKLQEYKPPIPSIAAVPDALIDPNRPELSAEIRQNLREADLPKWYKQLSFSLLQQPFIAVPKSTPKLPQNELVLERQLVCECCQILLGAKQTDVLFVVSNEQNCSVQIENSLSFQQKQTIQKIINQTISDRNSVIKHIQLYQDQNLSKMTRKFGNLLYEAVITLDKSIVSIQQSAQILLELDQNLTQIYFTYQILSSLVLSASNKQGAQLIQHLEEFYKDHAGLPHQKIVSYLLFEMLKFYAENLLFGFISSGKIPKNGEFLVENVEKSSDFQYFKLSSQQVHLLDPIASEIVILGRNQHILERLNVHRQDVAQSQTPQLLQLASNGLTSANLVRKINLDNPSPLYQFVQQHAKASQQLLLTALQSEHHLVATFHSINKFFLFAPSDLYQIFLETAQAELDKPKTQVNLIRLNNLFQLSAQTSSLKLDENIENVSISTSEMSFLQIFELVNYGKVSSQAPDSVPKILNSLQLNFRVSFPLSIVFNEEHFTVMNLVFRRFLRQKLVEITLNSTWKRLNELKVTRQSRRFNLLYRVLNKQLSFVNIFNFHTNLAVQQVQESFKTNMRLTASLDDFDNNLRDFQRQLIKRLKLTNQGTVKRTDRIFADCLVFCNFVEKNFSVETKEVVREKVQYRGGDALVVVIEQNRTALEKLEAEFDRKQLEWANEASFDE</sequence>
<dbReference type="GO" id="GO:0051011">
    <property type="term" value="F:microtubule minus-end binding"/>
    <property type="evidence" value="ECO:0007669"/>
    <property type="project" value="TreeGrafter"/>
</dbReference>
<dbReference type="GO" id="GO:0000278">
    <property type="term" value="P:mitotic cell cycle"/>
    <property type="evidence" value="ECO:0007669"/>
    <property type="project" value="TreeGrafter"/>
</dbReference>
<dbReference type="GO" id="GO:0031122">
    <property type="term" value="P:cytoplasmic microtubule organization"/>
    <property type="evidence" value="ECO:0007669"/>
    <property type="project" value="TreeGrafter"/>
</dbReference>
<organism evidence="8">
    <name type="scientific">Spironucleus salmonicida</name>
    <dbReference type="NCBI Taxonomy" id="348837"/>
    <lineage>
        <taxon>Eukaryota</taxon>
        <taxon>Metamonada</taxon>
        <taxon>Diplomonadida</taxon>
        <taxon>Hexamitidae</taxon>
        <taxon>Hexamitinae</taxon>
        <taxon>Spironucleus</taxon>
    </lineage>
</organism>
<evidence type="ECO:0000256" key="5">
    <source>
        <dbReference type="ARBA" id="ARBA00023212"/>
    </source>
</evidence>
<comment type="subcellular location">
    <subcellularLocation>
        <location evidence="1">Cytoplasm</location>
        <location evidence="1">Cytoskeleton</location>
    </subcellularLocation>
</comment>
<reference evidence="9" key="2">
    <citation type="submission" date="2020-12" db="EMBL/GenBank/DDBJ databases">
        <title>New Spironucleus salmonicida genome in near-complete chromosomes.</title>
        <authorList>
            <person name="Xu F."/>
            <person name="Kurt Z."/>
            <person name="Jimenez-Gonzalez A."/>
            <person name="Astvaldsson A."/>
            <person name="Andersson J.O."/>
            <person name="Svard S.G."/>
        </authorList>
    </citation>
    <scope>NUCLEOTIDE SEQUENCE</scope>
    <source>
        <strain evidence="9">ATCC 50377</strain>
    </source>
</reference>
<dbReference type="GO" id="GO:0007020">
    <property type="term" value="P:microtubule nucleation"/>
    <property type="evidence" value="ECO:0007669"/>
    <property type="project" value="InterPro"/>
</dbReference>
<dbReference type="Gene3D" id="1.20.120.1900">
    <property type="entry name" value="Gamma-tubulin complex, C-terminal domain"/>
    <property type="match status" value="1"/>
</dbReference>
<dbReference type="InterPro" id="IPR040457">
    <property type="entry name" value="GCP_C"/>
</dbReference>
<protein>
    <submittedName>
        <fullName evidence="9">Spc97 / Spc98 family protein</fullName>
    </submittedName>
    <submittedName>
        <fullName evidence="8">Tubulin, small gamma tubulin complex gcp2</fullName>
    </submittedName>
</protein>
<evidence type="ECO:0000313" key="10">
    <source>
        <dbReference type="Proteomes" id="UP000018208"/>
    </source>
</evidence>
<keyword evidence="10" id="KW-1185">Reference proteome</keyword>
<keyword evidence="5" id="KW-0206">Cytoskeleton</keyword>
<dbReference type="GO" id="GO:0051321">
    <property type="term" value="P:meiotic cell cycle"/>
    <property type="evidence" value="ECO:0007669"/>
    <property type="project" value="TreeGrafter"/>
</dbReference>
<dbReference type="AlphaFoldDB" id="V6LEW3"/>
<dbReference type="OrthoDB" id="2192946at2759"/>
<dbReference type="EMBL" id="AUWU02000001">
    <property type="protein sequence ID" value="KAH0577008.1"/>
    <property type="molecule type" value="Genomic_DNA"/>
</dbReference>
<dbReference type="GO" id="GO:0051225">
    <property type="term" value="P:spindle assembly"/>
    <property type="evidence" value="ECO:0007669"/>
    <property type="project" value="TreeGrafter"/>
</dbReference>
<comment type="similarity">
    <text evidence="2">Belongs to the TUBGCP family.</text>
</comment>
<feature type="coiled-coil region" evidence="6">
    <location>
        <begin position="75"/>
        <end position="102"/>
    </location>
</feature>
<evidence type="ECO:0000259" key="7">
    <source>
        <dbReference type="Pfam" id="PF04130"/>
    </source>
</evidence>
<keyword evidence="3" id="KW-0963">Cytoplasm</keyword>
<gene>
    <name evidence="8" type="ORF">SS50377_17339</name>
    <name evidence="9" type="ORF">SS50377_20356</name>
</gene>
<feature type="domain" description="Gamma tubulin complex component C-terminal" evidence="7">
    <location>
        <begin position="476"/>
        <end position="764"/>
    </location>
</feature>
<dbReference type="EMBL" id="KI546147">
    <property type="protein sequence ID" value="EST43037.1"/>
    <property type="molecule type" value="Genomic_DNA"/>
</dbReference>
<dbReference type="GO" id="GO:0000930">
    <property type="term" value="C:gamma-tubulin complex"/>
    <property type="evidence" value="ECO:0007669"/>
    <property type="project" value="TreeGrafter"/>
</dbReference>
<dbReference type="VEuPathDB" id="GiardiaDB:SS50377_20356"/>
<evidence type="ECO:0000256" key="4">
    <source>
        <dbReference type="ARBA" id="ARBA00022701"/>
    </source>
</evidence>
<keyword evidence="4" id="KW-0493">Microtubule</keyword>
<reference evidence="8 9" key="1">
    <citation type="journal article" date="2014" name="PLoS Genet.">
        <title>The Genome of Spironucleus salmonicida Highlights a Fish Pathogen Adapted to Fluctuating Environments.</title>
        <authorList>
            <person name="Xu F."/>
            <person name="Jerlstrom-Hultqvist J."/>
            <person name="Einarsson E."/>
            <person name="Astvaldsson A."/>
            <person name="Svard S.G."/>
            <person name="Andersson J.O."/>
        </authorList>
    </citation>
    <scope>NUCLEOTIDE SEQUENCE</scope>
    <source>
        <strain evidence="9">ATCC 50377</strain>
    </source>
</reference>
<dbReference type="GO" id="GO:0005874">
    <property type="term" value="C:microtubule"/>
    <property type="evidence" value="ECO:0007669"/>
    <property type="project" value="UniProtKB-KW"/>
</dbReference>
<proteinExistence type="inferred from homology"/>
<accession>V6LEW3</accession>
<keyword evidence="6" id="KW-0175">Coiled coil</keyword>
<dbReference type="Pfam" id="PF04130">
    <property type="entry name" value="GCP_C_terminal"/>
    <property type="match status" value="1"/>
</dbReference>
<evidence type="ECO:0000256" key="6">
    <source>
        <dbReference type="SAM" id="Coils"/>
    </source>
</evidence>
<name>V6LEW3_9EUKA</name>
<evidence type="ECO:0000256" key="2">
    <source>
        <dbReference type="ARBA" id="ARBA00010337"/>
    </source>
</evidence>
<dbReference type="GO" id="GO:0043015">
    <property type="term" value="F:gamma-tubulin binding"/>
    <property type="evidence" value="ECO:0007669"/>
    <property type="project" value="InterPro"/>
</dbReference>
<dbReference type="Proteomes" id="UP000018208">
    <property type="component" value="Unassembled WGS sequence"/>
</dbReference>
<dbReference type="InterPro" id="IPR042241">
    <property type="entry name" value="GCP_C_sf"/>
</dbReference>
<evidence type="ECO:0000313" key="8">
    <source>
        <dbReference type="EMBL" id="EST43037.1"/>
    </source>
</evidence>
<dbReference type="GO" id="GO:0000922">
    <property type="term" value="C:spindle pole"/>
    <property type="evidence" value="ECO:0007669"/>
    <property type="project" value="InterPro"/>
</dbReference>
<evidence type="ECO:0000256" key="3">
    <source>
        <dbReference type="ARBA" id="ARBA00022490"/>
    </source>
</evidence>